<keyword evidence="2" id="KW-1185">Reference proteome</keyword>
<evidence type="ECO:0000313" key="1">
    <source>
        <dbReference type="EMBL" id="GBP51453.1"/>
    </source>
</evidence>
<comment type="caution">
    <text evidence="1">The sequence shown here is derived from an EMBL/GenBank/DDBJ whole genome shotgun (WGS) entry which is preliminary data.</text>
</comment>
<name>A0A4C1WK99_EUMVA</name>
<dbReference type="AlphaFoldDB" id="A0A4C1WK99"/>
<gene>
    <name evidence="1" type="ORF">EVAR_37289_1</name>
</gene>
<dbReference type="Proteomes" id="UP000299102">
    <property type="component" value="Unassembled WGS sequence"/>
</dbReference>
<protein>
    <submittedName>
        <fullName evidence="1">Uncharacterized protein</fullName>
    </submittedName>
</protein>
<proteinExistence type="predicted"/>
<sequence>MNADKMMFKNPRVFCTYDRYTGLYRGAIELFASAASAPSAPAPAGACISKPIRSRRELDRASAIYLRALLKKKASLSPNSYRKLCRRRKRKGCPQRLRSARAYKVLTIARKHPQRKQISESYAEIHFSPGEPEQKKESRVTRPEENCNIIQSPKARRESFSSRQMHVINDCGAAEKAPHIVASSYLQLKSGIICFLEQRDEPLLL</sequence>
<reference evidence="1 2" key="1">
    <citation type="journal article" date="2019" name="Commun. Biol.">
        <title>The bagworm genome reveals a unique fibroin gene that provides high tensile strength.</title>
        <authorList>
            <person name="Kono N."/>
            <person name="Nakamura H."/>
            <person name="Ohtoshi R."/>
            <person name="Tomita M."/>
            <person name="Numata K."/>
            <person name="Arakawa K."/>
        </authorList>
    </citation>
    <scope>NUCLEOTIDE SEQUENCE [LARGE SCALE GENOMIC DNA]</scope>
</reference>
<accession>A0A4C1WK99</accession>
<organism evidence="1 2">
    <name type="scientific">Eumeta variegata</name>
    <name type="common">Bagworm moth</name>
    <name type="synonym">Eumeta japonica</name>
    <dbReference type="NCBI Taxonomy" id="151549"/>
    <lineage>
        <taxon>Eukaryota</taxon>
        <taxon>Metazoa</taxon>
        <taxon>Ecdysozoa</taxon>
        <taxon>Arthropoda</taxon>
        <taxon>Hexapoda</taxon>
        <taxon>Insecta</taxon>
        <taxon>Pterygota</taxon>
        <taxon>Neoptera</taxon>
        <taxon>Endopterygota</taxon>
        <taxon>Lepidoptera</taxon>
        <taxon>Glossata</taxon>
        <taxon>Ditrysia</taxon>
        <taxon>Tineoidea</taxon>
        <taxon>Psychidae</taxon>
        <taxon>Oiketicinae</taxon>
        <taxon>Eumeta</taxon>
    </lineage>
</organism>
<dbReference type="EMBL" id="BGZK01000581">
    <property type="protein sequence ID" value="GBP51453.1"/>
    <property type="molecule type" value="Genomic_DNA"/>
</dbReference>
<evidence type="ECO:0000313" key="2">
    <source>
        <dbReference type="Proteomes" id="UP000299102"/>
    </source>
</evidence>